<accession>T1K292</accession>
<dbReference type="Proteomes" id="UP000015104">
    <property type="component" value="Unassembled WGS sequence"/>
</dbReference>
<proteinExistence type="predicted"/>
<name>T1K292_TETUR</name>
<dbReference type="AlphaFoldDB" id="T1K292"/>
<evidence type="ECO:0000313" key="1">
    <source>
        <dbReference type="EnsemblMetazoa" id="tetur04g04210.1"/>
    </source>
</evidence>
<reference evidence="2" key="1">
    <citation type="submission" date="2011-08" db="EMBL/GenBank/DDBJ databases">
        <authorList>
            <person name="Rombauts S."/>
        </authorList>
    </citation>
    <scope>NUCLEOTIDE SEQUENCE</scope>
    <source>
        <strain evidence="2">London</strain>
    </source>
</reference>
<protein>
    <submittedName>
        <fullName evidence="1">Uncharacterized protein</fullName>
    </submittedName>
</protein>
<reference evidence="1" key="2">
    <citation type="submission" date="2015-06" db="UniProtKB">
        <authorList>
            <consortium name="EnsemblMetazoa"/>
        </authorList>
    </citation>
    <scope>IDENTIFICATION</scope>
</reference>
<organism evidence="1 2">
    <name type="scientific">Tetranychus urticae</name>
    <name type="common">Two-spotted spider mite</name>
    <dbReference type="NCBI Taxonomy" id="32264"/>
    <lineage>
        <taxon>Eukaryota</taxon>
        <taxon>Metazoa</taxon>
        <taxon>Ecdysozoa</taxon>
        <taxon>Arthropoda</taxon>
        <taxon>Chelicerata</taxon>
        <taxon>Arachnida</taxon>
        <taxon>Acari</taxon>
        <taxon>Acariformes</taxon>
        <taxon>Trombidiformes</taxon>
        <taxon>Prostigmata</taxon>
        <taxon>Eleutherengona</taxon>
        <taxon>Raphignathae</taxon>
        <taxon>Tetranychoidea</taxon>
        <taxon>Tetranychidae</taxon>
        <taxon>Tetranychus</taxon>
    </lineage>
</organism>
<dbReference type="EMBL" id="CAEY01001360">
    <property type="status" value="NOT_ANNOTATED_CDS"/>
    <property type="molecule type" value="Genomic_DNA"/>
</dbReference>
<dbReference type="EnsemblMetazoa" id="tetur04g04210.1">
    <property type="protein sequence ID" value="tetur04g04210.1"/>
    <property type="gene ID" value="tetur04g04210"/>
</dbReference>
<keyword evidence="2" id="KW-1185">Reference proteome</keyword>
<evidence type="ECO:0000313" key="2">
    <source>
        <dbReference type="Proteomes" id="UP000015104"/>
    </source>
</evidence>
<sequence>MTRRSVVITESIQNLSLPNVSQADGININLHDNIIQDNLSYSLFSTSIIIQIVRNQSSIEPAKHILNYFISS</sequence>
<dbReference type="HOGENOM" id="CLU_2725439_0_0_1"/>